<accession>A0A433NS93</accession>
<keyword evidence="3" id="KW-1185">Reference proteome</keyword>
<evidence type="ECO:0000313" key="2">
    <source>
        <dbReference type="EMBL" id="RUR87050.1"/>
    </source>
</evidence>
<reference evidence="2 3" key="1">
    <citation type="journal article" date="2019" name="Genome Biol. Evol.">
        <title>Day and night: Metabolic profiles and evolutionary relationships of six axenic non-marine cyanobacteria.</title>
        <authorList>
            <person name="Will S.E."/>
            <person name="Henke P."/>
            <person name="Boedeker C."/>
            <person name="Huang S."/>
            <person name="Brinkmann H."/>
            <person name="Rohde M."/>
            <person name="Jarek M."/>
            <person name="Friedl T."/>
            <person name="Seufert S."/>
            <person name="Schumacher M."/>
            <person name="Overmann J."/>
            <person name="Neumann-Schaal M."/>
            <person name="Petersen J."/>
        </authorList>
    </citation>
    <scope>NUCLEOTIDE SEQUENCE [LARGE SCALE GENOMIC DNA]</scope>
    <source>
        <strain evidence="2 3">PCC 6912</strain>
    </source>
</reference>
<organism evidence="2 3">
    <name type="scientific">Chlorogloeopsis fritschii PCC 6912</name>
    <dbReference type="NCBI Taxonomy" id="211165"/>
    <lineage>
        <taxon>Bacteria</taxon>
        <taxon>Bacillati</taxon>
        <taxon>Cyanobacteriota</taxon>
        <taxon>Cyanophyceae</taxon>
        <taxon>Nostocales</taxon>
        <taxon>Chlorogloeopsidaceae</taxon>
        <taxon>Chlorogloeopsis</taxon>
    </lineage>
</organism>
<comment type="caution">
    <text evidence="2">The sequence shown here is derived from an EMBL/GenBank/DDBJ whole genome shotgun (WGS) entry which is preliminary data.</text>
</comment>
<dbReference type="Proteomes" id="UP000268857">
    <property type="component" value="Unassembled WGS sequence"/>
</dbReference>
<evidence type="ECO:0000313" key="3">
    <source>
        <dbReference type="Proteomes" id="UP000268857"/>
    </source>
</evidence>
<proteinExistence type="predicted"/>
<evidence type="ECO:0000256" key="1">
    <source>
        <dbReference type="SAM" id="MobiDB-lite"/>
    </source>
</evidence>
<protein>
    <submittedName>
        <fullName evidence="2">Uncharacterized protein</fullName>
    </submittedName>
</protein>
<dbReference type="AlphaFoldDB" id="A0A433NS93"/>
<sequence>MLISVNFALIIPIIIIRKDEIVMMIKVGEINRYASTKKSKSKFVGSGSGNATRRLGNN</sequence>
<dbReference type="EMBL" id="RSCJ01000001">
    <property type="protein sequence ID" value="RUR87050.1"/>
    <property type="molecule type" value="Genomic_DNA"/>
</dbReference>
<name>A0A433NS93_CHLFR</name>
<feature type="region of interest" description="Disordered" evidence="1">
    <location>
        <begin position="39"/>
        <end position="58"/>
    </location>
</feature>
<gene>
    <name evidence="2" type="ORF">PCC6912_04930</name>
</gene>